<evidence type="ECO:0000256" key="2">
    <source>
        <dbReference type="ARBA" id="ARBA00022821"/>
    </source>
</evidence>
<dbReference type="InterPro" id="IPR027417">
    <property type="entry name" value="P-loop_NTPase"/>
</dbReference>
<dbReference type="GO" id="GO:0006952">
    <property type="term" value="P:defense response"/>
    <property type="evidence" value="ECO:0007669"/>
    <property type="project" value="UniProtKB-KW"/>
</dbReference>
<protein>
    <submittedName>
        <fullName evidence="3">Disease resistance RPP13-like protein 3</fullName>
    </submittedName>
</protein>
<dbReference type="SUPFAM" id="SSF52540">
    <property type="entry name" value="P-loop containing nucleoside triphosphate hydrolases"/>
    <property type="match status" value="1"/>
</dbReference>
<dbReference type="Gene3D" id="1.20.5.4130">
    <property type="match status" value="1"/>
</dbReference>
<keyword evidence="1" id="KW-0433">Leucine-rich repeat</keyword>
<dbReference type="GO" id="GO:0043531">
    <property type="term" value="F:ADP binding"/>
    <property type="evidence" value="ECO:0007669"/>
    <property type="project" value="InterPro"/>
</dbReference>
<evidence type="ECO:0000256" key="1">
    <source>
        <dbReference type="ARBA" id="ARBA00022614"/>
    </source>
</evidence>
<accession>A0AAW2UJC1</accession>
<dbReference type="Gene3D" id="1.10.8.430">
    <property type="entry name" value="Helical domain of apoptotic protease-activating factors"/>
    <property type="match status" value="1"/>
</dbReference>
<dbReference type="PANTHER" id="PTHR36766:SF30">
    <property type="entry name" value="TIR-NBS TYPE DISEASE RESISTANCE PROTEIN-RELATED"/>
    <property type="match status" value="1"/>
</dbReference>
<dbReference type="InterPro" id="IPR042197">
    <property type="entry name" value="Apaf_helical"/>
</dbReference>
<name>A0AAW2UJC1_9LAMI</name>
<dbReference type="EMBL" id="JACGWN010000012">
    <property type="protein sequence ID" value="KAL0417059.1"/>
    <property type="molecule type" value="Genomic_DNA"/>
</dbReference>
<dbReference type="AlphaFoldDB" id="A0AAW2UJC1"/>
<reference evidence="3" key="2">
    <citation type="journal article" date="2024" name="Plant">
        <title>Genomic evolution and insights into agronomic trait innovations of Sesamum species.</title>
        <authorList>
            <person name="Miao H."/>
            <person name="Wang L."/>
            <person name="Qu L."/>
            <person name="Liu H."/>
            <person name="Sun Y."/>
            <person name="Le M."/>
            <person name="Wang Q."/>
            <person name="Wei S."/>
            <person name="Zheng Y."/>
            <person name="Lin W."/>
            <person name="Duan Y."/>
            <person name="Cao H."/>
            <person name="Xiong S."/>
            <person name="Wang X."/>
            <person name="Wei L."/>
            <person name="Li C."/>
            <person name="Ma Q."/>
            <person name="Ju M."/>
            <person name="Zhao R."/>
            <person name="Li G."/>
            <person name="Mu C."/>
            <person name="Tian Q."/>
            <person name="Mei H."/>
            <person name="Zhang T."/>
            <person name="Gao T."/>
            <person name="Zhang H."/>
        </authorList>
    </citation>
    <scope>NUCLEOTIDE SEQUENCE</scope>
    <source>
        <strain evidence="3">KEN1</strain>
    </source>
</reference>
<evidence type="ECO:0000313" key="3">
    <source>
        <dbReference type="EMBL" id="KAL0417059.1"/>
    </source>
</evidence>
<reference evidence="3" key="1">
    <citation type="submission" date="2020-06" db="EMBL/GenBank/DDBJ databases">
        <authorList>
            <person name="Li T."/>
            <person name="Hu X."/>
            <person name="Zhang T."/>
            <person name="Song X."/>
            <person name="Zhang H."/>
            <person name="Dai N."/>
            <person name="Sheng W."/>
            <person name="Hou X."/>
            <person name="Wei L."/>
        </authorList>
    </citation>
    <scope>NUCLEOTIDE SEQUENCE</scope>
    <source>
        <strain evidence="3">KEN1</strain>
        <tissue evidence="3">Leaf</tissue>
    </source>
</reference>
<gene>
    <name evidence="3" type="ORF">Slati_3537800</name>
</gene>
<sequence>MAVAAYATLLSLSHVLDNLQHPVRQRQLYVDTEQIQSLQEKVQFSLSFLEVYSPRRSEEIRDMGRLMADAAQEAEEVVDRHVVDQLRNRSQEESYQEWADVQNEQPMVSVTVGLPEVIHSGGKKSTMVGFDEHLVHVMDEITSGGSNLQILPIVGMGGIGSQRPYLMGFLNEEKGWNLFFQKTFAQEGCPYTELEETGKNIAKSCNGLPLAIVVVGGLLGKSNMTREY</sequence>
<comment type="caution">
    <text evidence="3">The sequence shown here is derived from an EMBL/GenBank/DDBJ whole genome shotgun (WGS) entry which is preliminary data.</text>
</comment>
<proteinExistence type="predicted"/>
<dbReference type="PANTHER" id="PTHR36766">
    <property type="entry name" value="PLANT BROAD-SPECTRUM MILDEW RESISTANCE PROTEIN RPW8"/>
    <property type="match status" value="1"/>
</dbReference>
<organism evidence="3">
    <name type="scientific">Sesamum latifolium</name>
    <dbReference type="NCBI Taxonomy" id="2727402"/>
    <lineage>
        <taxon>Eukaryota</taxon>
        <taxon>Viridiplantae</taxon>
        <taxon>Streptophyta</taxon>
        <taxon>Embryophyta</taxon>
        <taxon>Tracheophyta</taxon>
        <taxon>Spermatophyta</taxon>
        <taxon>Magnoliopsida</taxon>
        <taxon>eudicotyledons</taxon>
        <taxon>Gunneridae</taxon>
        <taxon>Pentapetalae</taxon>
        <taxon>asterids</taxon>
        <taxon>lamiids</taxon>
        <taxon>Lamiales</taxon>
        <taxon>Pedaliaceae</taxon>
        <taxon>Sesamum</taxon>
    </lineage>
</organism>
<keyword evidence="2" id="KW-0611">Plant defense</keyword>